<organism evidence="3">
    <name type="scientific">Perkinsus marinus (strain ATCC 50983 / TXsc)</name>
    <dbReference type="NCBI Taxonomy" id="423536"/>
    <lineage>
        <taxon>Eukaryota</taxon>
        <taxon>Sar</taxon>
        <taxon>Alveolata</taxon>
        <taxon>Perkinsozoa</taxon>
        <taxon>Perkinsea</taxon>
        <taxon>Perkinsida</taxon>
        <taxon>Perkinsidae</taxon>
        <taxon>Perkinsus</taxon>
    </lineage>
</organism>
<evidence type="ECO:0000313" key="2">
    <source>
        <dbReference type="EMBL" id="EER03687.1"/>
    </source>
</evidence>
<feature type="non-terminal residue" evidence="2">
    <location>
        <position position="49"/>
    </location>
</feature>
<dbReference type="EMBL" id="GG682149">
    <property type="protein sequence ID" value="EER03687.1"/>
    <property type="molecule type" value="Genomic_DNA"/>
</dbReference>
<dbReference type="RefSeq" id="XP_002771871.1">
    <property type="nucleotide sequence ID" value="XM_002771825.1"/>
</dbReference>
<feature type="non-terminal residue" evidence="2">
    <location>
        <position position="1"/>
    </location>
</feature>
<dbReference type="InParanoid" id="C5LHT3"/>
<name>C5LHT3_PERM5</name>
<feature type="region of interest" description="Disordered" evidence="1">
    <location>
        <begin position="1"/>
        <end position="27"/>
    </location>
</feature>
<gene>
    <name evidence="2" type="ORF">Pmar_PMAR022984</name>
</gene>
<accession>C5LHT3</accession>
<proteinExistence type="predicted"/>
<sequence>LSVGGLPSAETTWASSRPKKKKHPLNAQESVRLFMEQQRRALPEDSSAG</sequence>
<dbReference type="Proteomes" id="UP000007800">
    <property type="component" value="Unassembled WGS sequence"/>
</dbReference>
<evidence type="ECO:0000313" key="3">
    <source>
        <dbReference type="Proteomes" id="UP000007800"/>
    </source>
</evidence>
<evidence type="ECO:0000256" key="1">
    <source>
        <dbReference type="SAM" id="MobiDB-lite"/>
    </source>
</evidence>
<dbReference type="AlphaFoldDB" id="C5LHT3"/>
<keyword evidence="3" id="KW-1185">Reference proteome</keyword>
<reference evidence="2 3" key="1">
    <citation type="submission" date="2008-07" db="EMBL/GenBank/DDBJ databases">
        <authorList>
            <person name="El-Sayed N."/>
            <person name="Caler E."/>
            <person name="Inman J."/>
            <person name="Amedeo P."/>
            <person name="Hass B."/>
            <person name="Wortman J."/>
        </authorList>
    </citation>
    <scope>NUCLEOTIDE SEQUENCE [LARGE SCALE GENOMIC DNA]</scope>
    <source>
        <strain evidence="3">ATCC 50983 / TXsc</strain>
    </source>
</reference>
<dbReference type="GeneID" id="9048181"/>
<protein>
    <submittedName>
        <fullName evidence="2">Uncharacterized protein</fullName>
    </submittedName>
</protein>